<dbReference type="PANTHER" id="PTHR45138:SF9">
    <property type="entry name" value="DIGUANYLATE CYCLASE DGCM-RELATED"/>
    <property type="match status" value="1"/>
</dbReference>
<dbReference type="InterPro" id="IPR050469">
    <property type="entry name" value="Diguanylate_Cyclase"/>
</dbReference>
<dbReference type="SMART" id="SM00267">
    <property type="entry name" value="GGDEF"/>
    <property type="match status" value="1"/>
</dbReference>
<evidence type="ECO:0000313" key="3">
    <source>
        <dbReference type="Proteomes" id="UP000823618"/>
    </source>
</evidence>
<dbReference type="Proteomes" id="UP000823618">
    <property type="component" value="Unassembled WGS sequence"/>
</dbReference>
<dbReference type="PANTHER" id="PTHR45138">
    <property type="entry name" value="REGULATORY COMPONENTS OF SENSORY TRANSDUCTION SYSTEM"/>
    <property type="match status" value="1"/>
</dbReference>
<organism evidence="2 3">
    <name type="scientific">Candidatus Scybalomonas excrementavium</name>
    <dbReference type="NCBI Taxonomy" id="2840943"/>
    <lineage>
        <taxon>Bacteria</taxon>
        <taxon>Bacillati</taxon>
        <taxon>Bacillota</taxon>
        <taxon>Clostridia</taxon>
        <taxon>Lachnospirales</taxon>
        <taxon>Lachnospiraceae</taxon>
        <taxon>Lachnospiraceae incertae sedis</taxon>
        <taxon>Candidatus Scybalomonas</taxon>
    </lineage>
</organism>
<dbReference type="Gene3D" id="3.30.70.270">
    <property type="match status" value="1"/>
</dbReference>
<dbReference type="InterPro" id="IPR043128">
    <property type="entry name" value="Rev_trsase/Diguanyl_cyclase"/>
</dbReference>
<accession>A0A9D9I0D8</accession>
<gene>
    <name evidence="2" type="ORF">IAC13_06435</name>
</gene>
<dbReference type="PROSITE" id="PS50887">
    <property type="entry name" value="GGDEF"/>
    <property type="match status" value="1"/>
</dbReference>
<dbReference type="CDD" id="cd01949">
    <property type="entry name" value="GGDEF"/>
    <property type="match status" value="1"/>
</dbReference>
<feature type="domain" description="GGDEF" evidence="1">
    <location>
        <begin position="123"/>
        <end position="253"/>
    </location>
</feature>
<comment type="caution">
    <text evidence="2">The sequence shown here is derived from an EMBL/GenBank/DDBJ whole genome shotgun (WGS) entry which is preliminary data.</text>
</comment>
<dbReference type="InterPro" id="IPR029787">
    <property type="entry name" value="Nucleotide_cyclase"/>
</dbReference>
<protein>
    <submittedName>
        <fullName evidence="2">GGDEF domain-containing protein</fullName>
    </submittedName>
</protein>
<dbReference type="FunFam" id="3.30.70.270:FF:000001">
    <property type="entry name" value="Diguanylate cyclase domain protein"/>
    <property type="match status" value="1"/>
</dbReference>
<sequence length="253" mass="30120">LSKKSIQIMEIQIENSRSYKNQEKLSFLKTKLYQLSGEQEELFQELLTYRDLSWQSGIQRIEEEYNGILSRINLRREEYKRKYIERKNKELKRKSELDSFTGFLNKVAFERIVQERLEKEEKENDVVLLLDIDHFKSINDTYGHTIGDQVIYKISEVIKESTTKKDYLGRIGGDEFCVYLLDIPYIDKLEEWVQKLIGNIHEIQCDNIKKGGITVSIGMVKVKEEKNIRELLEEVDKSMYYAKKKGRDTYHIR</sequence>
<dbReference type="NCBIfam" id="TIGR00254">
    <property type="entry name" value="GGDEF"/>
    <property type="match status" value="1"/>
</dbReference>
<dbReference type="SUPFAM" id="SSF55073">
    <property type="entry name" value="Nucleotide cyclase"/>
    <property type="match status" value="1"/>
</dbReference>
<evidence type="ECO:0000313" key="2">
    <source>
        <dbReference type="EMBL" id="MBO8463553.1"/>
    </source>
</evidence>
<dbReference type="AlphaFoldDB" id="A0A9D9I0D8"/>
<reference evidence="2" key="1">
    <citation type="submission" date="2020-10" db="EMBL/GenBank/DDBJ databases">
        <authorList>
            <person name="Gilroy R."/>
        </authorList>
    </citation>
    <scope>NUCLEOTIDE SEQUENCE</scope>
    <source>
        <strain evidence="2">E3-2379</strain>
    </source>
</reference>
<dbReference type="EMBL" id="JADIML010000174">
    <property type="protein sequence ID" value="MBO8463553.1"/>
    <property type="molecule type" value="Genomic_DNA"/>
</dbReference>
<feature type="non-terminal residue" evidence="2">
    <location>
        <position position="1"/>
    </location>
</feature>
<evidence type="ECO:0000259" key="1">
    <source>
        <dbReference type="PROSITE" id="PS50887"/>
    </source>
</evidence>
<reference evidence="2" key="2">
    <citation type="journal article" date="2021" name="PeerJ">
        <title>Extensive microbial diversity within the chicken gut microbiome revealed by metagenomics and culture.</title>
        <authorList>
            <person name="Gilroy R."/>
            <person name="Ravi A."/>
            <person name="Getino M."/>
            <person name="Pursley I."/>
            <person name="Horton D.L."/>
            <person name="Alikhan N.F."/>
            <person name="Baker D."/>
            <person name="Gharbi K."/>
            <person name="Hall N."/>
            <person name="Watson M."/>
            <person name="Adriaenssens E.M."/>
            <person name="Foster-Nyarko E."/>
            <person name="Jarju S."/>
            <person name="Secka A."/>
            <person name="Antonio M."/>
            <person name="Oren A."/>
            <person name="Chaudhuri R.R."/>
            <person name="La Ragione R."/>
            <person name="Hildebrand F."/>
            <person name="Pallen M.J."/>
        </authorList>
    </citation>
    <scope>NUCLEOTIDE SEQUENCE</scope>
    <source>
        <strain evidence="2">E3-2379</strain>
    </source>
</reference>
<dbReference type="GO" id="GO:0052621">
    <property type="term" value="F:diguanylate cyclase activity"/>
    <property type="evidence" value="ECO:0007669"/>
    <property type="project" value="TreeGrafter"/>
</dbReference>
<name>A0A9D9I0D8_9FIRM</name>
<proteinExistence type="predicted"/>
<dbReference type="Pfam" id="PF00990">
    <property type="entry name" value="GGDEF"/>
    <property type="match status" value="1"/>
</dbReference>
<dbReference type="InterPro" id="IPR000160">
    <property type="entry name" value="GGDEF_dom"/>
</dbReference>